<reference evidence="3" key="1">
    <citation type="submission" date="2023-06" db="EMBL/GenBank/DDBJ databases">
        <title>MT1 and MT2 Draft Genomes of Novel Species.</title>
        <authorList>
            <person name="Venkateswaran K."/>
        </authorList>
    </citation>
    <scope>NUCLEOTIDE SEQUENCE</scope>
    <source>
        <strain evidence="3">IIF3SC-B10</strain>
    </source>
</reference>
<accession>A0ABT8K721</accession>
<keyword evidence="2" id="KW-0472">Membrane</keyword>
<dbReference type="RefSeq" id="WP_301228937.1">
    <property type="nucleotide sequence ID" value="NZ_JAROCG010000002.1"/>
</dbReference>
<organism evidence="3 4">
    <name type="scientific">Arthrobacter burdickii</name>
    <dbReference type="NCBI Taxonomy" id="3035920"/>
    <lineage>
        <taxon>Bacteria</taxon>
        <taxon>Bacillati</taxon>
        <taxon>Actinomycetota</taxon>
        <taxon>Actinomycetes</taxon>
        <taxon>Micrococcales</taxon>
        <taxon>Micrococcaceae</taxon>
        <taxon>Arthrobacter</taxon>
    </lineage>
</organism>
<evidence type="ECO:0000313" key="3">
    <source>
        <dbReference type="EMBL" id="MDN4612149.1"/>
    </source>
</evidence>
<feature type="region of interest" description="Disordered" evidence="1">
    <location>
        <begin position="1"/>
        <end position="26"/>
    </location>
</feature>
<evidence type="ECO:0000313" key="4">
    <source>
        <dbReference type="Proteomes" id="UP001174209"/>
    </source>
</evidence>
<proteinExistence type="predicted"/>
<feature type="transmembrane region" description="Helical" evidence="2">
    <location>
        <begin position="62"/>
        <end position="85"/>
    </location>
</feature>
<evidence type="ECO:0000256" key="2">
    <source>
        <dbReference type="SAM" id="Phobius"/>
    </source>
</evidence>
<keyword evidence="4" id="KW-1185">Reference proteome</keyword>
<feature type="transmembrane region" description="Helical" evidence="2">
    <location>
        <begin position="33"/>
        <end position="56"/>
    </location>
</feature>
<dbReference type="EMBL" id="JAROCG010000002">
    <property type="protein sequence ID" value="MDN4612149.1"/>
    <property type="molecule type" value="Genomic_DNA"/>
</dbReference>
<sequence length="94" mass="9841">MIPNEPAPRPSSEHLQQGTGGGSGQSSRLRRALMVLAVVFAAIGLVSLAAILLTAFLQGSVWPGFVLATYFCLPIAFLLMAAAVVSSAISRRRS</sequence>
<evidence type="ECO:0008006" key="5">
    <source>
        <dbReference type="Google" id="ProtNLM"/>
    </source>
</evidence>
<comment type="caution">
    <text evidence="3">The sequence shown here is derived from an EMBL/GenBank/DDBJ whole genome shotgun (WGS) entry which is preliminary data.</text>
</comment>
<keyword evidence="2" id="KW-0812">Transmembrane</keyword>
<gene>
    <name evidence="3" type="ORF">P5G52_14875</name>
</gene>
<evidence type="ECO:0000256" key="1">
    <source>
        <dbReference type="SAM" id="MobiDB-lite"/>
    </source>
</evidence>
<keyword evidence="2" id="KW-1133">Transmembrane helix</keyword>
<protein>
    <recommendedName>
        <fullName evidence="5">Multidrug ABC transporter ATPase</fullName>
    </recommendedName>
</protein>
<name>A0ABT8K721_9MICC</name>
<dbReference type="Proteomes" id="UP001174209">
    <property type="component" value="Unassembled WGS sequence"/>
</dbReference>